<evidence type="ECO:0000313" key="1">
    <source>
        <dbReference type="EMBL" id="EGY2378039.1"/>
    </source>
</evidence>
<dbReference type="EMBL" id="VHGY01000022">
    <property type="protein sequence ID" value="TPU65175.1"/>
    <property type="molecule type" value="Genomic_DNA"/>
</dbReference>
<sequence>MQQAQDNVLVGIAEPINGQGENLLIDHFLGYASHELEPQEIDKVIKGEVVEGITEYAQGHYYKISANPENQNAKDFEISIHFQDGPIPEHGVNGVTSEALLKVLIHRTKTLDEKFPSEFNKQAIIYMESALEEFNKRTAERRARGVEGTLVK</sequence>
<reference evidence="2 14" key="1">
    <citation type="submission" date="2015-10" db="EMBL/GenBank/DDBJ databases">
        <title>The utility of whole genome sequencing in characterizing Acinetobacter epidemiology and analyzing hospital outbreaks.</title>
        <authorList>
            <person name="Ozer E.A."/>
            <person name="Fitzpatrick M.A."/>
            <person name="Hauser A.R."/>
        </authorList>
    </citation>
    <scope>NUCLEOTIDE SEQUENCE [LARGE SCALE GENOMIC DNA]</scope>
    <source>
        <strain evidence="2 14">ABBL072</strain>
    </source>
</reference>
<reference evidence="3" key="7">
    <citation type="submission" date="2019-07" db="EMBL/GenBank/DDBJ databases">
        <title>Biological characteristics of mucoid Acinetobacter baumannii from a general hospital in China.</title>
        <authorList>
            <person name="Hua X."/>
            <person name="Yu Y."/>
        </authorList>
    </citation>
    <scope>NUCLEOTIDE SEQUENCE [LARGE SCALE GENOMIC DNA]</scope>
    <source>
        <strain evidence="3">N41</strain>
        <strain evidence="4">N8</strain>
    </source>
</reference>
<evidence type="ECO:0000313" key="4">
    <source>
        <dbReference type="EMBL" id="MDR8429995.1"/>
    </source>
</evidence>
<protein>
    <submittedName>
        <fullName evidence="7">Uncharacterized protein</fullName>
    </submittedName>
</protein>
<dbReference type="PATRIC" id="fig|470.1288.peg.15"/>
<dbReference type="EMBL" id="CP072270">
    <property type="protein sequence ID" value="QTK42374.1"/>
    <property type="molecule type" value="Genomic_DNA"/>
</dbReference>
<dbReference type="EMBL" id="VMAF01000002">
    <property type="protein sequence ID" value="MDR8429995.1"/>
    <property type="molecule type" value="Genomic_DNA"/>
</dbReference>
<evidence type="ECO:0000313" key="2">
    <source>
        <dbReference type="EMBL" id="KQE02817.1"/>
    </source>
</evidence>
<dbReference type="EMBL" id="UFMQ01000013">
    <property type="protein sequence ID" value="SST26157.1"/>
    <property type="molecule type" value="Genomic_DNA"/>
</dbReference>
<proteinExistence type="predicted"/>
<accession>A0A059ZFL1</accession>
<dbReference type="EMBL" id="NEPB01000013">
    <property type="protein sequence ID" value="PRN35354.1"/>
    <property type="molecule type" value="Genomic_DNA"/>
</dbReference>
<evidence type="ECO:0000313" key="9">
    <source>
        <dbReference type="EMBL" id="PRN35354.1"/>
    </source>
</evidence>
<reference evidence="9 17" key="3">
    <citation type="submission" date="2017-04" db="EMBL/GenBank/DDBJ databases">
        <title>Comparison of Acinetobacter baumannii whole genome sequences from two major hospitals in Kuwait.</title>
        <authorList>
            <person name="Nasser K."/>
            <person name="Habibi N."/>
            <person name="Khan M.W."/>
            <person name="Purohit P."/>
            <person name="Al-Obaid I."/>
            <person name="Dhar R."/>
            <person name="Al-Fouzan W."/>
            <person name="Mustafa A.S."/>
        </authorList>
    </citation>
    <scope>NUCLEOTIDE SEQUENCE [LARGE SCALE GENOMIC DNA]</scope>
    <source>
        <strain evidence="9 17">KUFAR57</strain>
    </source>
</reference>
<dbReference type="Proteomes" id="UP000516419">
    <property type="component" value="Chromosome"/>
</dbReference>
<dbReference type="RefSeq" id="WP_001183519.1">
    <property type="nucleotide sequence ID" value="NZ_AP022077.1"/>
</dbReference>
<evidence type="ECO:0000313" key="13">
    <source>
        <dbReference type="EMBL" id="TPU65175.1"/>
    </source>
</evidence>
<dbReference type="Proteomes" id="UP000664966">
    <property type="component" value="Chromosome"/>
</dbReference>
<dbReference type="EMBL" id="WIOC01000024">
    <property type="protein sequence ID" value="MQR50770.1"/>
    <property type="molecule type" value="Genomic_DNA"/>
</dbReference>
<dbReference type="AlphaFoldDB" id="A0A059ZFL1"/>
<dbReference type="EMBL" id="VMBB01000013">
    <property type="protein sequence ID" value="MDR8260860.1"/>
    <property type="molecule type" value="Genomic_DNA"/>
</dbReference>
<evidence type="ECO:0000313" key="11">
    <source>
        <dbReference type="EMBL" id="QTK42374.1"/>
    </source>
</evidence>
<evidence type="ECO:0000313" key="12">
    <source>
        <dbReference type="EMBL" id="SST26157.1"/>
    </source>
</evidence>
<dbReference type="Proteomes" id="UP000051449">
    <property type="component" value="Unassembled WGS sequence"/>
</dbReference>
<dbReference type="Proteomes" id="UP000315888">
    <property type="component" value="Unassembled WGS sequence"/>
</dbReference>
<evidence type="ECO:0000313" key="6">
    <source>
        <dbReference type="EMBL" id="MVM91532.1"/>
    </source>
</evidence>
<gene>
    <name evidence="7" type="ORF">A7M90_12700</name>
    <name evidence="2" type="ORF">APD33_15520</name>
    <name evidence="9" type="ORF">B9W25_08520</name>
    <name evidence="8" type="ORF">CV954_015150</name>
    <name evidence="5" type="ORF">F2P40_15830</name>
    <name evidence="13" type="ORF">FJU42_08265</name>
    <name evidence="4" type="ORF">FPK63_02645</name>
    <name evidence="3" type="ORF">FPK87_10325</name>
    <name evidence="10" type="ORF">FQZ18_07990</name>
    <name evidence="6" type="ORF">GNY86_08380</name>
    <name evidence="11" type="ORF">J6E47_13215</name>
    <name evidence="1" type="ORF">JHZ39_002436</name>
    <name evidence="12" type="ORF">SAMEA104305318_02682</name>
</gene>
<evidence type="ECO:0000313" key="20">
    <source>
        <dbReference type="Proteomes" id="UP000439424"/>
    </source>
</evidence>
<reference evidence="13 19" key="6">
    <citation type="submission" date="2019-06" db="EMBL/GenBank/DDBJ databases">
        <title>A Diverse Panel of Clinical Acinetobacter baumannii for Research Use.</title>
        <authorList>
            <person name="Mcgann P."/>
            <person name="Snesrud E."/>
            <person name="Galac M.R."/>
        </authorList>
    </citation>
    <scope>NUCLEOTIDE SEQUENCE [LARGE SCALE GENOMIC DNA]</scope>
    <source>
        <strain evidence="13 19">MRSN14237</strain>
    </source>
</reference>
<reference evidence="12 18" key="5">
    <citation type="submission" date="2018-07" db="EMBL/GenBank/DDBJ databases">
        <authorList>
            <consortium name="Pathogen Informatics"/>
        </authorList>
    </citation>
    <scope>NUCLEOTIDE SEQUENCE [LARGE SCALE GENOMIC DNA]</scope>
    <source>
        <strain evidence="12 18">4300STDY7045823</strain>
    </source>
</reference>
<dbReference type="Proteomes" id="UP000461234">
    <property type="component" value="Unassembled WGS sequence"/>
</dbReference>
<name>A0A059ZFL1_ACIBA</name>
<evidence type="ECO:0000313" key="22">
    <source>
        <dbReference type="Proteomes" id="UP000516419"/>
    </source>
</evidence>
<organism evidence="7 15">
    <name type="scientific">Acinetobacter baumannii</name>
    <dbReference type="NCBI Taxonomy" id="470"/>
    <lineage>
        <taxon>Bacteria</taxon>
        <taxon>Pseudomonadati</taxon>
        <taxon>Pseudomonadota</taxon>
        <taxon>Gammaproteobacteria</taxon>
        <taxon>Moraxellales</taxon>
        <taxon>Moraxellaceae</taxon>
        <taxon>Acinetobacter</taxon>
        <taxon>Acinetobacter calcoaceticus/baumannii complex</taxon>
    </lineage>
</organism>
<reference evidence="10 22" key="10">
    <citation type="submission" date="2020-09" db="EMBL/GenBank/DDBJ databases">
        <title>Carbapenem-Resistant Acinetobacter baumannii devoid of typical resistance factors.</title>
        <authorList>
            <person name="Hoffmann M."/>
            <person name="Luo Y."/>
            <person name="Strain E."/>
            <person name="Rand H."/>
            <person name="Javkar K.G."/>
        </authorList>
    </citation>
    <scope>NUCLEOTIDE SEQUENCE [LARGE SCALE GENOMIC DNA]</scope>
    <source>
        <strain evidence="10 22">CFSAN093705</strain>
    </source>
</reference>
<evidence type="ECO:0000313" key="14">
    <source>
        <dbReference type="Proteomes" id="UP000051449"/>
    </source>
</evidence>
<dbReference type="Proteomes" id="UP000439424">
    <property type="component" value="Unassembled WGS sequence"/>
</dbReference>
<dbReference type="EMBL" id="LLGC01000186">
    <property type="protein sequence ID" value="KQE02817.1"/>
    <property type="molecule type" value="Genomic_DNA"/>
</dbReference>
<dbReference type="EMBL" id="CP061525">
    <property type="protein sequence ID" value="QNV23260.1"/>
    <property type="molecule type" value="Genomic_DNA"/>
</dbReference>
<evidence type="ECO:0000313" key="8">
    <source>
        <dbReference type="EMBL" id="PQL81538.1"/>
    </source>
</evidence>
<dbReference type="KEGG" id="abw:BL01_00080"/>
<evidence type="ECO:0000313" key="21">
    <source>
        <dbReference type="Proteomes" id="UP000461234"/>
    </source>
</evidence>
<dbReference type="EMBL" id="PHJU02000033">
    <property type="protein sequence ID" value="PQL81538.1"/>
    <property type="molecule type" value="Genomic_DNA"/>
</dbReference>
<dbReference type="Proteomes" id="UP000252694">
    <property type="component" value="Unassembled WGS sequence"/>
</dbReference>
<dbReference type="Proteomes" id="UP000237823">
    <property type="component" value="Unassembled WGS sequence"/>
</dbReference>
<dbReference type="OMA" id="FLGCANR"/>
<dbReference type="EMBL" id="AAYLMQ010000029">
    <property type="protein sequence ID" value="EGY2378039.1"/>
    <property type="molecule type" value="Genomic_DNA"/>
</dbReference>
<reference evidence="7 15" key="2">
    <citation type="submission" date="2016-05" db="EMBL/GenBank/DDBJ databases">
        <title>The evolution of Acinetobacter baumannii in vivo.</title>
        <authorList>
            <person name="Hua X."/>
            <person name="Yu Y."/>
        </authorList>
    </citation>
    <scope>NUCLEOTIDE SEQUENCE [LARGE SCALE GENOMIC DNA]</scope>
    <source>
        <strain evidence="7 15">XH647</strain>
    </source>
</reference>
<dbReference type="EMBL" id="LYKI01000003">
    <property type="protein sequence ID" value="OIG74990.1"/>
    <property type="molecule type" value="Genomic_DNA"/>
</dbReference>
<reference evidence="11" key="12">
    <citation type="submission" date="2021-03" db="EMBL/GenBank/DDBJ databases">
        <title>Complete genome sequencing of Acinetobacter baumannii.</title>
        <authorList>
            <person name="Yadav B."/>
            <person name="Makwana N."/>
            <person name="Kharat A.S."/>
            <person name="Veeraraghavan B."/>
            <person name="Vijayakumar S."/>
            <person name="Priya M."/>
        </authorList>
    </citation>
    <scope>NUCLEOTIDE SEQUENCE</scope>
    <source>
        <strain evidence="11">KSK6</strain>
    </source>
</reference>
<evidence type="ECO:0000313" key="5">
    <source>
        <dbReference type="EMBL" id="MQR50770.1"/>
    </source>
</evidence>
<dbReference type="EMBL" id="WPIP01000047">
    <property type="protein sequence ID" value="MVM91532.1"/>
    <property type="molecule type" value="Genomic_DNA"/>
</dbReference>
<dbReference type="Proteomes" id="UP000179937">
    <property type="component" value="Unassembled WGS sequence"/>
</dbReference>
<reference evidence="6 20" key="9">
    <citation type="submission" date="2019-11" db="EMBL/GenBank/DDBJ databases">
        <title>Multidrug-resistant Acinetobacter baumannii moving toward extensively drug-resistant over fifteen years in South of Brazil.</title>
        <authorList>
            <person name="Fedrigo N.H."/>
            <person name="Cerdeira L."/>
            <person name="Fuga B."/>
            <person name="Marini P.V.B."/>
            <person name="Shinohara D.R."/>
            <person name="Carrara-Marroni F.E."/>
            <person name="Lincopan N."/>
            <person name="Tognim M.C.B."/>
        </authorList>
    </citation>
    <scope>NUCLEOTIDE SEQUENCE [LARGE SCALE GENOMIC DNA]</scope>
    <source>
        <strain evidence="6 20">Ac576</strain>
    </source>
</reference>
<evidence type="ECO:0000313" key="10">
    <source>
        <dbReference type="EMBL" id="QNV23260.1"/>
    </source>
</evidence>
<evidence type="ECO:0000313" key="3">
    <source>
        <dbReference type="EMBL" id="MDR8260860.1"/>
    </source>
</evidence>
<evidence type="ECO:0000313" key="16">
    <source>
        <dbReference type="Proteomes" id="UP000233757"/>
    </source>
</evidence>
<evidence type="ECO:0000313" key="18">
    <source>
        <dbReference type="Proteomes" id="UP000252694"/>
    </source>
</evidence>
<reference evidence="5 21" key="8">
    <citation type="submission" date="2019-10" db="EMBL/GenBank/DDBJ databases">
        <title>Genetic environment of the oxa23 gene and comparative analysis of carbapenem resistant Acinetobacter baumannii isolates belonging to global clone 1, lineage 2 recovered in a burns hospital outbreak in 2012-2013.</title>
        <authorList>
            <person name="Douraghi M."/>
            <person name="Aris P."/>
            <person name="Kenyon J."/>
            <person name="Hamidian M."/>
        </authorList>
    </citation>
    <scope>NUCLEOTIDE SEQUENCE [LARGE SCALE GENOMIC DNA]</scope>
    <source>
        <strain evidence="5 21">ABS103</strain>
    </source>
</reference>
<evidence type="ECO:0000313" key="19">
    <source>
        <dbReference type="Proteomes" id="UP000315888"/>
    </source>
</evidence>
<dbReference type="Proteomes" id="UP000233757">
    <property type="component" value="Unassembled WGS sequence"/>
</dbReference>
<evidence type="ECO:0000313" key="15">
    <source>
        <dbReference type="Proteomes" id="UP000179937"/>
    </source>
</evidence>
<reference evidence="8 16" key="4">
    <citation type="submission" date="2018-02" db="EMBL/GenBank/DDBJ databases">
        <title>Acinetobacter baumanii whole genome sequence.</title>
        <authorList>
            <person name="Qasim Z.J."/>
        </authorList>
    </citation>
    <scope>NUCLEOTIDE SEQUENCE [LARGE SCALE GENOMIC DNA]</scope>
    <source>
        <strain evidence="8 16">ZQ8</strain>
    </source>
</reference>
<evidence type="ECO:0000313" key="17">
    <source>
        <dbReference type="Proteomes" id="UP000237823"/>
    </source>
</evidence>
<evidence type="ECO:0000313" key="7">
    <source>
        <dbReference type="EMBL" id="OIG74990.1"/>
    </source>
</evidence>
<reference evidence="1" key="11">
    <citation type="submission" date="2020-12" db="EMBL/GenBank/DDBJ databases">
        <authorList>
            <consortium name="Clinical and Environmental Microbiology Branch: Whole genome sequencing antimicrobial resistance pathogens in the healthcare setting"/>
        </authorList>
    </citation>
    <scope>NUCLEOTIDE SEQUENCE</scope>
    <source>
        <strain evidence="1">2018HL-00813</strain>
    </source>
</reference>